<feature type="compositionally biased region" description="Basic and acidic residues" evidence="7">
    <location>
        <begin position="26"/>
        <end position="37"/>
    </location>
</feature>
<dbReference type="Gene3D" id="3.30.160.60">
    <property type="entry name" value="Classic Zinc Finger"/>
    <property type="match status" value="3"/>
</dbReference>
<keyword evidence="3 6" id="KW-0863">Zinc-finger</keyword>
<keyword evidence="5" id="KW-0539">Nucleus</keyword>
<dbReference type="GO" id="GO:0000978">
    <property type="term" value="F:RNA polymerase II cis-regulatory region sequence-specific DNA binding"/>
    <property type="evidence" value="ECO:0007669"/>
    <property type="project" value="TreeGrafter"/>
</dbReference>
<evidence type="ECO:0000259" key="8">
    <source>
        <dbReference type="PROSITE" id="PS50157"/>
    </source>
</evidence>
<dbReference type="PANTHER" id="PTHR24388">
    <property type="entry name" value="ZINC FINGER PROTEIN"/>
    <property type="match status" value="1"/>
</dbReference>
<protein>
    <recommendedName>
        <fullName evidence="8">C2H2-type domain-containing protein</fullName>
    </recommendedName>
</protein>
<evidence type="ECO:0000256" key="4">
    <source>
        <dbReference type="ARBA" id="ARBA00022833"/>
    </source>
</evidence>
<dbReference type="EMBL" id="JAMWBK010000006">
    <property type="protein sequence ID" value="KAJ8904064.1"/>
    <property type="molecule type" value="Genomic_DNA"/>
</dbReference>
<sequence length="188" mass="21500">MDIASLVTVLNGGEKLPQSSEISYGEEAKSYGEEGKPPTDCGSPLSSRSRENSVSSMVCSSDSNTNKDFIPQPEYEQGQGVHEKKPFFCERCLTGFSTKGNLNVHLKTVHFRAYDFRCKDCDRQFSTKASLIRHVRMVHVRERPFNCRFCNQKFATKACVKRHFMRRHRNTQSSDRVHKDAYLANRVP</sequence>
<evidence type="ECO:0000256" key="7">
    <source>
        <dbReference type="SAM" id="MobiDB-lite"/>
    </source>
</evidence>
<dbReference type="Proteomes" id="UP001157974">
    <property type="component" value="Unassembled WGS sequence"/>
</dbReference>
<dbReference type="Pfam" id="PF00096">
    <property type="entry name" value="zf-C2H2"/>
    <property type="match status" value="2"/>
</dbReference>
<evidence type="ECO:0000256" key="3">
    <source>
        <dbReference type="ARBA" id="ARBA00022771"/>
    </source>
</evidence>
<keyword evidence="2" id="KW-0677">Repeat</keyword>
<proteinExistence type="predicted"/>
<dbReference type="PROSITE" id="PS50157">
    <property type="entry name" value="ZINC_FINGER_C2H2_2"/>
    <property type="match status" value="3"/>
</dbReference>
<feature type="compositionally biased region" description="Low complexity" evidence="7">
    <location>
        <begin position="43"/>
        <end position="63"/>
    </location>
</feature>
<dbReference type="SUPFAM" id="SSF57667">
    <property type="entry name" value="beta-beta-alpha zinc fingers"/>
    <property type="match status" value="2"/>
</dbReference>
<name>A0AAV8UNM0_9RHOD</name>
<feature type="domain" description="C2H2-type" evidence="8">
    <location>
        <begin position="87"/>
        <end position="110"/>
    </location>
</feature>
<evidence type="ECO:0000313" key="10">
    <source>
        <dbReference type="Proteomes" id="UP001157974"/>
    </source>
</evidence>
<organism evidence="9 10">
    <name type="scientific">Rhodosorus marinus</name>
    <dbReference type="NCBI Taxonomy" id="101924"/>
    <lineage>
        <taxon>Eukaryota</taxon>
        <taxon>Rhodophyta</taxon>
        <taxon>Stylonematophyceae</taxon>
        <taxon>Stylonematales</taxon>
        <taxon>Stylonemataceae</taxon>
        <taxon>Rhodosorus</taxon>
    </lineage>
</organism>
<comment type="caution">
    <text evidence="9">The sequence shown here is derived from an EMBL/GenBank/DDBJ whole genome shotgun (WGS) entry which is preliminary data.</text>
</comment>
<reference evidence="9 10" key="1">
    <citation type="journal article" date="2023" name="Nat. Commun.">
        <title>Origin of minicircular mitochondrial genomes in red algae.</title>
        <authorList>
            <person name="Lee Y."/>
            <person name="Cho C.H."/>
            <person name="Lee Y.M."/>
            <person name="Park S.I."/>
            <person name="Yang J.H."/>
            <person name="West J.A."/>
            <person name="Bhattacharya D."/>
            <person name="Yoon H.S."/>
        </authorList>
    </citation>
    <scope>NUCLEOTIDE SEQUENCE [LARGE SCALE GENOMIC DNA]</scope>
    <source>
        <strain evidence="9 10">CCMP1338</strain>
        <tissue evidence="9">Whole cell</tissue>
    </source>
</reference>
<dbReference type="InterPro" id="IPR050527">
    <property type="entry name" value="Snail/Krueppel_Znf"/>
</dbReference>
<accession>A0AAV8UNM0</accession>
<feature type="region of interest" description="Disordered" evidence="7">
    <location>
        <begin position="16"/>
        <end position="78"/>
    </location>
</feature>
<evidence type="ECO:0000256" key="5">
    <source>
        <dbReference type="ARBA" id="ARBA00023242"/>
    </source>
</evidence>
<feature type="domain" description="C2H2-type" evidence="8">
    <location>
        <begin position="145"/>
        <end position="173"/>
    </location>
</feature>
<feature type="domain" description="C2H2-type" evidence="8">
    <location>
        <begin position="116"/>
        <end position="144"/>
    </location>
</feature>
<dbReference type="GO" id="GO:0008270">
    <property type="term" value="F:zinc ion binding"/>
    <property type="evidence" value="ECO:0007669"/>
    <property type="project" value="UniProtKB-KW"/>
</dbReference>
<keyword evidence="1" id="KW-0479">Metal-binding</keyword>
<evidence type="ECO:0000256" key="2">
    <source>
        <dbReference type="ARBA" id="ARBA00022737"/>
    </source>
</evidence>
<keyword evidence="4" id="KW-0862">Zinc</keyword>
<dbReference type="InterPro" id="IPR036236">
    <property type="entry name" value="Znf_C2H2_sf"/>
</dbReference>
<gene>
    <name evidence="9" type="ORF">NDN08_000593</name>
</gene>
<dbReference type="InterPro" id="IPR013087">
    <property type="entry name" value="Znf_C2H2_type"/>
</dbReference>
<dbReference type="AlphaFoldDB" id="A0AAV8UNM0"/>
<dbReference type="PANTHER" id="PTHR24388:SF53">
    <property type="entry name" value="CHORION TRANSCRIPTION FACTOR CF2-RELATED"/>
    <property type="match status" value="1"/>
</dbReference>
<evidence type="ECO:0000256" key="1">
    <source>
        <dbReference type="ARBA" id="ARBA00022723"/>
    </source>
</evidence>
<evidence type="ECO:0000256" key="6">
    <source>
        <dbReference type="PROSITE-ProRule" id="PRU00042"/>
    </source>
</evidence>
<dbReference type="GO" id="GO:0000981">
    <property type="term" value="F:DNA-binding transcription factor activity, RNA polymerase II-specific"/>
    <property type="evidence" value="ECO:0007669"/>
    <property type="project" value="TreeGrafter"/>
</dbReference>
<dbReference type="SMART" id="SM00355">
    <property type="entry name" value="ZnF_C2H2"/>
    <property type="match status" value="3"/>
</dbReference>
<keyword evidence="10" id="KW-1185">Reference proteome</keyword>
<dbReference type="PROSITE" id="PS00028">
    <property type="entry name" value="ZINC_FINGER_C2H2_1"/>
    <property type="match status" value="2"/>
</dbReference>
<evidence type="ECO:0000313" key="9">
    <source>
        <dbReference type="EMBL" id="KAJ8904064.1"/>
    </source>
</evidence>